<accession>A0A381P3D1</accession>
<evidence type="ECO:0000313" key="1">
    <source>
        <dbReference type="EMBL" id="SUZ61435.1"/>
    </source>
</evidence>
<dbReference type="AlphaFoldDB" id="A0A381P3D1"/>
<dbReference type="SUPFAM" id="SSF55961">
    <property type="entry name" value="Bet v1-like"/>
    <property type="match status" value="1"/>
</dbReference>
<reference evidence="1" key="1">
    <citation type="submission" date="2018-05" db="EMBL/GenBank/DDBJ databases">
        <authorList>
            <person name="Lanie J.A."/>
            <person name="Ng W.-L."/>
            <person name="Kazmierczak K.M."/>
            <person name="Andrzejewski T.M."/>
            <person name="Davidsen T.M."/>
            <person name="Wayne K.J."/>
            <person name="Tettelin H."/>
            <person name="Glass J.I."/>
            <person name="Rusch D."/>
            <person name="Podicherti R."/>
            <person name="Tsui H.-C.T."/>
            <person name="Winkler M.E."/>
        </authorList>
    </citation>
    <scope>NUCLEOTIDE SEQUENCE</scope>
</reference>
<dbReference type="InterPro" id="IPR023393">
    <property type="entry name" value="START-like_dom_sf"/>
</dbReference>
<organism evidence="1">
    <name type="scientific">marine metagenome</name>
    <dbReference type="NCBI Taxonomy" id="408172"/>
    <lineage>
        <taxon>unclassified sequences</taxon>
        <taxon>metagenomes</taxon>
        <taxon>ecological metagenomes</taxon>
    </lineage>
</organism>
<protein>
    <recommendedName>
        <fullName evidence="2">START domain-containing protein</fullName>
    </recommendedName>
</protein>
<dbReference type="Gene3D" id="3.30.530.20">
    <property type="match status" value="1"/>
</dbReference>
<gene>
    <name evidence="1" type="ORF">METZ01_LOCUS14289</name>
</gene>
<dbReference type="EMBL" id="UINC01000802">
    <property type="protein sequence ID" value="SUZ61435.1"/>
    <property type="molecule type" value="Genomic_DNA"/>
</dbReference>
<proteinExistence type="predicted"/>
<name>A0A381P3D1_9ZZZZ</name>
<sequence>MKISAIIFALLLSPFSFLLSSPHPYPPNWDKLQNNEGWELVKETDRVNVYSKQLPDSPIPALKAEIISDVKMELLADAAWLVEKSTEVFPNAYIIDAGVYYRRSDTSYTAYQVFDVPFLSPRLYQFNSIRLGNSIHWVRTDTVNAKLNPDRKLLPPVNFGSWEITHEGEKSILTYRICTDPGGDIPHWIVAQANQRYLPQMLEDIEAFAGSKFPHAP</sequence>
<evidence type="ECO:0008006" key="2">
    <source>
        <dbReference type="Google" id="ProtNLM"/>
    </source>
</evidence>